<proteinExistence type="predicted"/>
<dbReference type="EMBL" id="NEVP01000006">
    <property type="protein sequence ID" value="OZI52055.1"/>
    <property type="molecule type" value="Genomic_DNA"/>
</dbReference>
<dbReference type="Pfam" id="PF13649">
    <property type="entry name" value="Methyltransf_25"/>
    <property type="match status" value="1"/>
</dbReference>
<evidence type="ECO:0000313" key="5">
    <source>
        <dbReference type="Proteomes" id="UP000216913"/>
    </source>
</evidence>
<evidence type="ECO:0000256" key="1">
    <source>
        <dbReference type="ARBA" id="ARBA00022603"/>
    </source>
</evidence>
<evidence type="ECO:0000256" key="2">
    <source>
        <dbReference type="ARBA" id="ARBA00022679"/>
    </source>
</evidence>
<dbReference type="Proteomes" id="UP000216913">
    <property type="component" value="Unassembled WGS sequence"/>
</dbReference>
<protein>
    <recommendedName>
        <fullName evidence="3">Methyltransferase domain-containing protein</fullName>
    </recommendedName>
</protein>
<feature type="domain" description="Methyltransferase" evidence="3">
    <location>
        <begin position="42"/>
        <end position="138"/>
    </location>
</feature>
<sequence>MTDFEALYRADADPWQVASAWYECRKRALLMASLPQQRYGRVLELGCGTGITTRELAQRCDDLLAIDSAPTAVSRCRAVLEAAGLGHARVEEGELPRAWPVTPGATVDLIVVSELAYYFSDADLTAFLDHCHNSLAPGADWLLCHYKRPFHDRMQDTDALHRRAGALPGMRHLIAHDEDDFRLDVWRAAGGSAS</sequence>
<dbReference type="SUPFAM" id="SSF53335">
    <property type="entry name" value="S-adenosyl-L-methionine-dependent methyltransferases"/>
    <property type="match status" value="1"/>
</dbReference>
<keyword evidence="5" id="KW-1185">Reference proteome</keyword>
<dbReference type="GO" id="GO:0008168">
    <property type="term" value="F:methyltransferase activity"/>
    <property type="evidence" value="ECO:0007669"/>
    <property type="project" value="UniProtKB-KW"/>
</dbReference>
<dbReference type="InterPro" id="IPR029063">
    <property type="entry name" value="SAM-dependent_MTases_sf"/>
</dbReference>
<keyword evidence="2" id="KW-0808">Transferase</keyword>
<dbReference type="AlphaFoldDB" id="A0A261TRK2"/>
<evidence type="ECO:0000259" key="3">
    <source>
        <dbReference type="Pfam" id="PF13649"/>
    </source>
</evidence>
<dbReference type="OrthoDB" id="116799at2"/>
<evidence type="ECO:0000313" key="4">
    <source>
        <dbReference type="EMBL" id="OZI52055.1"/>
    </source>
</evidence>
<dbReference type="RefSeq" id="WP_094800012.1">
    <property type="nucleotide sequence ID" value="NZ_NEVN01000006.1"/>
</dbReference>
<dbReference type="Gene3D" id="3.40.50.150">
    <property type="entry name" value="Vaccinia Virus protein VP39"/>
    <property type="match status" value="1"/>
</dbReference>
<comment type="caution">
    <text evidence="4">The sequence shown here is derived from an EMBL/GenBank/DDBJ whole genome shotgun (WGS) entry which is preliminary data.</text>
</comment>
<dbReference type="PANTHER" id="PTHR43861:SF1">
    <property type="entry name" value="TRANS-ACONITATE 2-METHYLTRANSFERASE"/>
    <property type="match status" value="1"/>
</dbReference>
<dbReference type="CDD" id="cd02440">
    <property type="entry name" value="AdoMet_MTases"/>
    <property type="match status" value="1"/>
</dbReference>
<reference evidence="4 5" key="1">
    <citation type="submission" date="2017-05" db="EMBL/GenBank/DDBJ databases">
        <title>Complete and WGS of Bordetella genogroups.</title>
        <authorList>
            <person name="Spilker T."/>
            <person name="LiPuma J."/>
        </authorList>
    </citation>
    <scope>NUCLEOTIDE SEQUENCE [LARGE SCALE GENOMIC DNA]</scope>
    <source>
        <strain evidence="4 5">AU10456</strain>
    </source>
</reference>
<dbReference type="InterPro" id="IPR041698">
    <property type="entry name" value="Methyltransf_25"/>
</dbReference>
<dbReference type="GO" id="GO:0032259">
    <property type="term" value="P:methylation"/>
    <property type="evidence" value="ECO:0007669"/>
    <property type="project" value="UniProtKB-KW"/>
</dbReference>
<dbReference type="PANTHER" id="PTHR43861">
    <property type="entry name" value="TRANS-ACONITATE 2-METHYLTRANSFERASE-RELATED"/>
    <property type="match status" value="1"/>
</dbReference>
<name>A0A261TRK2_9BORD</name>
<gene>
    <name evidence="4" type="ORF">CAL25_11170</name>
</gene>
<accession>A0A261TRK2</accession>
<keyword evidence="1" id="KW-0489">Methyltransferase</keyword>
<organism evidence="4 5">
    <name type="scientific">Bordetella genomosp. 5</name>
    <dbReference type="NCBI Taxonomy" id="1395608"/>
    <lineage>
        <taxon>Bacteria</taxon>
        <taxon>Pseudomonadati</taxon>
        <taxon>Pseudomonadota</taxon>
        <taxon>Betaproteobacteria</taxon>
        <taxon>Burkholderiales</taxon>
        <taxon>Alcaligenaceae</taxon>
        <taxon>Bordetella</taxon>
    </lineage>
</organism>